<organism evidence="2 3">
    <name type="scientific">Ustilago trichophora</name>
    <dbReference type="NCBI Taxonomy" id="86804"/>
    <lineage>
        <taxon>Eukaryota</taxon>
        <taxon>Fungi</taxon>
        <taxon>Dikarya</taxon>
        <taxon>Basidiomycota</taxon>
        <taxon>Ustilaginomycotina</taxon>
        <taxon>Ustilaginomycetes</taxon>
        <taxon>Ustilaginales</taxon>
        <taxon>Ustilaginaceae</taxon>
        <taxon>Ustilago</taxon>
    </lineage>
</organism>
<evidence type="ECO:0000313" key="3">
    <source>
        <dbReference type="Proteomes" id="UP000324022"/>
    </source>
</evidence>
<dbReference type="AlphaFoldDB" id="A0A5C3ENV7"/>
<evidence type="ECO:0000313" key="2">
    <source>
        <dbReference type="EMBL" id="SPO31427.1"/>
    </source>
</evidence>
<dbReference type="EMBL" id="OOIN01000038">
    <property type="protein sequence ID" value="SPO31427.1"/>
    <property type="molecule type" value="Genomic_DNA"/>
</dbReference>
<dbReference type="Proteomes" id="UP000324022">
    <property type="component" value="Unassembled WGS sequence"/>
</dbReference>
<accession>A0A5C3ENV7</accession>
<keyword evidence="3" id="KW-1185">Reference proteome</keyword>
<reference evidence="2 3" key="1">
    <citation type="submission" date="2018-03" db="EMBL/GenBank/DDBJ databases">
        <authorList>
            <person name="Guldener U."/>
        </authorList>
    </citation>
    <scope>NUCLEOTIDE SEQUENCE [LARGE SCALE GENOMIC DNA]</scope>
    <source>
        <strain evidence="2 3">NBRC100155</strain>
    </source>
</reference>
<feature type="compositionally biased region" description="Polar residues" evidence="1">
    <location>
        <begin position="92"/>
        <end position="101"/>
    </location>
</feature>
<sequence length="101" mass="10260">MSSNSGNSNSIGDAVKGALNTIHGAGESIRGNINQTLDSAGEGLRNPNSSTSTSPAYGKSTDYNNPTASQQGVADKGAQEFKQGIDKLSGAFNANNNSTSH</sequence>
<protein>
    <submittedName>
        <fullName evidence="2">Uncharacterized protein</fullName>
    </submittedName>
</protein>
<evidence type="ECO:0000256" key="1">
    <source>
        <dbReference type="SAM" id="MobiDB-lite"/>
    </source>
</evidence>
<feature type="region of interest" description="Disordered" evidence="1">
    <location>
        <begin position="25"/>
        <end position="101"/>
    </location>
</feature>
<dbReference type="OrthoDB" id="2590867at2759"/>
<gene>
    <name evidence="2" type="ORF">UTRI_06557</name>
</gene>
<name>A0A5C3ENV7_9BASI</name>
<feature type="compositionally biased region" description="Polar residues" evidence="1">
    <location>
        <begin position="46"/>
        <end position="72"/>
    </location>
</feature>
<proteinExistence type="predicted"/>